<dbReference type="PROSITE" id="PS00065">
    <property type="entry name" value="D_2_HYDROXYACID_DH_1"/>
    <property type="match status" value="1"/>
</dbReference>
<feature type="domain" description="D-isomer specific 2-hydroxyacid dehydrogenase catalytic" evidence="6">
    <location>
        <begin position="54"/>
        <end position="334"/>
    </location>
</feature>
<evidence type="ECO:0000259" key="7">
    <source>
        <dbReference type="Pfam" id="PF02826"/>
    </source>
</evidence>
<dbReference type="Gene3D" id="3.40.50.720">
    <property type="entry name" value="NAD(P)-binding Rossmann-like Domain"/>
    <property type="match status" value="2"/>
</dbReference>
<dbReference type="PANTHER" id="PTHR42789">
    <property type="entry name" value="D-ISOMER SPECIFIC 2-HYDROXYACID DEHYDROGENASE FAMILY PROTEIN (AFU_ORTHOLOGUE AFUA_6G10090)"/>
    <property type="match status" value="1"/>
</dbReference>
<dbReference type="STRING" id="1276920.ADIAG_00338"/>
<name>M7MZF9_9MICC</name>
<reference evidence="8 9" key="1">
    <citation type="journal article" date="2013" name="Genome Announc.">
        <title>Draft Genome Sequence of Arthrobacter gangotriensis Strain Lz1yT, Isolated from a Penguin Rookery Soil Sample Collected in Antarctica, near the Indian Station Dakshin Gangotri.</title>
        <authorList>
            <person name="Shivaji S."/>
            <person name="Ara S."/>
            <person name="Bandi S."/>
            <person name="Singh A."/>
            <person name="Kumar Pinnaka A."/>
        </authorList>
    </citation>
    <scope>NUCLEOTIDE SEQUENCE [LARGE SCALE GENOMIC DNA]</scope>
    <source>
        <strain evidence="8 9">Lz1y</strain>
    </source>
</reference>
<dbReference type="InterPro" id="IPR006139">
    <property type="entry name" value="D-isomer_2_OHA_DH_cat_dom"/>
</dbReference>
<dbReference type="EMBL" id="AOCK01000001">
    <property type="protein sequence ID" value="EMR00331.1"/>
    <property type="molecule type" value="Genomic_DNA"/>
</dbReference>
<sequence>MWQPAFHRTRRRTPYDEAMRIAVLDDYQNVARTLADWGSLPAETVFFSGFLGHGDDAVCQALQDFDVVVAMRERTPFTAERLQALPKLKLLVTTGMRNAAIDLDAARDQGITVCGTSGSLAATAEHTWALILAAARRLDVELLSASRPRAIDQPWQQTLGTGLAGHTLGVYGLGKVGAQVAGIGRAFGMEVIAHSQNLSAARAAEAGVELVAKEELFARSDVLSIHLKLSERTTAVVGAQELGAMRSGSILVNTSRSAIIDEDALVAALGSGAPSLAALDVFDVEPLPANHHLLQTPGVIATPHLGYVTEEQFSIFYTDAVRDIAAWVAGTPLNVLS</sequence>
<comment type="caution">
    <text evidence="8">The sequence shown here is derived from an EMBL/GenBank/DDBJ whole genome shotgun (WGS) entry which is preliminary data.</text>
</comment>
<evidence type="ECO:0000256" key="5">
    <source>
        <dbReference type="RuleBase" id="RU003719"/>
    </source>
</evidence>
<keyword evidence="9" id="KW-1185">Reference proteome</keyword>
<dbReference type="InterPro" id="IPR050857">
    <property type="entry name" value="D-2-hydroxyacid_DH"/>
</dbReference>
<dbReference type="Proteomes" id="UP000012015">
    <property type="component" value="Unassembled WGS sequence"/>
</dbReference>
<dbReference type="eggNOG" id="COG1052">
    <property type="taxonomic scope" value="Bacteria"/>
</dbReference>
<dbReference type="GO" id="GO:0016616">
    <property type="term" value="F:oxidoreductase activity, acting on the CH-OH group of donors, NAD or NADP as acceptor"/>
    <property type="evidence" value="ECO:0007669"/>
    <property type="project" value="InterPro"/>
</dbReference>
<dbReference type="InterPro" id="IPR036291">
    <property type="entry name" value="NAD(P)-bd_dom_sf"/>
</dbReference>
<dbReference type="InterPro" id="IPR029752">
    <property type="entry name" value="D-isomer_DH_CS1"/>
</dbReference>
<dbReference type="GO" id="GO:0008652">
    <property type="term" value="P:amino acid biosynthetic process"/>
    <property type="evidence" value="ECO:0007669"/>
    <property type="project" value="UniProtKB-KW"/>
</dbReference>
<evidence type="ECO:0000256" key="4">
    <source>
        <dbReference type="ARBA" id="ARBA00023027"/>
    </source>
</evidence>
<keyword evidence="4" id="KW-0520">NAD</keyword>
<evidence type="ECO:0000256" key="1">
    <source>
        <dbReference type="ARBA" id="ARBA00005854"/>
    </source>
</evidence>
<dbReference type="SUPFAM" id="SSF51735">
    <property type="entry name" value="NAD(P)-binding Rossmann-fold domains"/>
    <property type="match status" value="1"/>
</dbReference>
<evidence type="ECO:0000256" key="3">
    <source>
        <dbReference type="ARBA" id="ARBA00023002"/>
    </source>
</evidence>
<protein>
    <submittedName>
        <fullName evidence="8">D-isomer specific 2-hydroxyacid dehydrogenase</fullName>
    </submittedName>
</protein>
<feature type="domain" description="D-isomer specific 2-hydroxyacid dehydrogenase NAD-binding" evidence="7">
    <location>
        <begin position="129"/>
        <end position="306"/>
    </location>
</feature>
<proteinExistence type="inferred from homology"/>
<dbReference type="SUPFAM" id="SSF52283">
    <property type="entry name" value="Formate/glycerate dehydrogenase catalytic domain-like"/>
    <property type="match status" value="1"/>
</dbReference>
<evidence type="ECO:0000256" key="2">
    <source>
        <dbReference type="ARBA" id="ARBA00022605"/>
    </source>
</evidence>
<dbReference type="InterPro" id="IPR006140">
    <property type="entry name" value="D-isomer_DH_NAD-bd"/>
</dbReference>
<keyword evidence="2" id="KW-0028">Amino-acid biosynthesis</keyword>
<organism evidence="8 9">
    <name type="scientific">Paeniglutamicibacter gangotriensis Lz1y</name>
    <dbReference type="NCBI Taxonomy" id="1276920"/>
    <lineage>
        <taxon>Bacteria</taxon>
        <taxon>Bacillati</taxon>
        <taxon>Actinomycetota</taxon>
        <taxon>Actinomycetes</taxon>
        <taxon>Micrococcales</taxon>
        <taxon>Micrococcaceae</taxon>
        <taxon>Paeniglutamicibacter</taxon>
    </lineage>
</organism>
<evidence type="ECO:0000313" key="9">
    <source>
        <dbReference type="Proteomes" id="UP000012015"/>
    </source>
</evidence>
<accession>M7MZF9</accession>
<dbReference type="CDD" id="cd12169">
    <property type="entry name" value="PGDH_like_1"/>
    <property type="match status" value="1"/>
</dbReference>
<dbReference type="Pfam" id="PF00389">
    <property type="entry name" value="2-Hacid_dh"/>
    <property type="match status" value="1"/>
</dbReference>
<keyword evidence="3 5" id="KW-0560">Oxidoreductase</keyword>
<dbReference type="Pfam" id="PF02826">
    <property type="entry name" value="2-Hacid_dh_C"/>
    <property type="match status" value="1"/>
</dbReference>
<comment type="similarity">
    <text evidence="1 5">Belongs to the D-isomer specific 2-hydroxyacid dehydrogenase family.</text>
</comment>
<dbReference type="GO" id="GO:0051287">
    <property type="term" value="F:NAD binding"/>
    <property type="evidence" value="ECO:0007669"/>
    <property type="project" value="InterPro"/>
</dbReference>
<dbReference type="AlphaFoldDB" id="M7MZF9"/>
<gene>
    <name evidence="8" type="ORF">ADIAG_00338</name>
</gene>
<dbReference type="PANTHER" id="PTHR42789:SF1">
    <property type="entry name" value="D-ISOMER SPECIFIC 2-HYDROXYACID DEHYDROGENASE FAMILY PROTEIN (AFU_ORTHOLOGUE AFUA_6G10090)"/>
    <property type="match status" value="1"/>
</dbReference>
<dbReference type="PATRIC" id="fig|1276920.7.peg.332"/>
<evidence type="ECO:0000313" key="8">
    <source>
        <dbReference type="EMBL" id="EMR00331.1"/>
    </source>
</evidence>
<evidence type="ECO:0000259" key="6">
    <source>
        <dbReference type="Pfam" id="PF00389"/>
    </source>
</evidence>